<dbReference type="Gene3D" id="2.30.30.40">
    <property type="entry name" value="SH3 Domains"/>
    <property type="match status" value="1"/>
</dbReference>
<evidence type="ECO:0000259" key="1">
    <source>
        <dbReference type="PROSITE" id="PS50851"/>
    </source>
</evidence>
<evidence type="ECO:0000313" key="3">
    <source>
        <dbReference type="Proteomes" id="UP001564408"/>
    </source>
</evidence>
<accession>A0ABV4BHD3</accession>
<dbReference type="RefSeq" id="WP_369667579.1">
    <property type="nucleotide sequence ID" value="NZ_JBDKXB010000017.1"/>
</dbReference>
<dbReference type="InterPro" id="IPR039315">
    <property type="entry name" value="CheW"/>
</dbReference>
<comment type="caution">
    <text evidence="2">The sequence shown here is derived from an EMBL/GenBank/DDBJ whole genome shotgun (WGS) entry which is preliminary data.</text>
</comment>
<evidence type="ECO:0000313" key="2">
    <source>
        <dbReference type="EMBL" id="MEY6433194.1"/>
    </source>
</evidence>
<dbReference type="InterPro" id="IPR036061">
    <property type="entry name" value="CheW-like_dom_sf"/>
</dbReference>
<dbReference type="InterPro" id="IPR002545">
    <property type="entry name" value="CheW-lke_dom"/>
</dbReference>
<keyword evidence="3" id="KW-1185">Reference proteome</keyword>
<dbReference type="Proteomes" id="UP001564408">
    <property type="component" value="Unassembled WGS sequence"/>
</dbReference>
<dbReference type="SMART" id="SM00260">
    <property type="entry name" value="CheW"/>
    <property type="match status" value="1"/>
</dbReference>
<name>A0ABV4BHD3_9GAMM</name>
<protein>
    <submittedName>
        <fullName evidence="2">Chemotaxis protein CheW</fullName>
    </submittedName>
</protein>
<dbReference type="SUPFAM" id="SSF50341">
    <property type="entry name" value="CheW-like"/>
    <property type="match status" value="1"/>
</dbReference>
<dbReference type="Gene3D" id="2.40.50.180">
    <property type="entry name" value="CheA-289, Domain 4"/>
    <property type="match status" value="1"/>
</dbReference>
<reference evidence="2 3" key="1">
    <citation type="submission" date="2024-05" db="EMBL/GenBank/DDBJ databases">
        <title>Genome Sequence and Characterization of the New Strain Purple Sulfur Bacterium of Genus Thioalkalicoccus.</title>
        <authorList>
            <person name="Bryantseva I.A."/>
            <person name="Kyndt J.A."/>
            <person name="Imhoff J.F."/>
        </authorList>
    </citation>
    <scope>NUCLEOTIDE SEQUENCE [LARGE SCALE GENOMIC DNA]</scope>
    <source>
        <strain evidence="2 3">Um2</strain>
    </source>
</reference>
<dbReference type="Pfam" id="PF01584">
    <property type="entry name" value="CheW"/>
    <property type="match status" value="1"/>
</dbReference>
<feature type="domain" description="CheW-like" evidence="1">
    <location>
        <begin position="36"/>
        <end position="176"/>
    </location>
</feature>
<dbReference type="EMBL" id="JBDKXB010000017">
    <property type="protein sequence ID" value="MEY6433194.1"/>
    <property type="molecule type" value="Genomic_DNA"/>
</dbReference>
<dbReference type="PANTHER" id="PTHR22617:SF23">
    <property type="entry name" value="CHEMOTAXIS PROTEIN CHEW"/>
    <property type="match status" value="1"/>
</dbReference>
<sequence length="179" mass="19592">MTQTDTDQLAEILARRHRTELDADADAAIVDVETPTTQLVLFAVGDSLFAFPGTSILEILPWARIYPIPGCPPSLEGVLHLRGEIVSVVRLGDLLDRGHAEPDRKTAILLGQGAGLRSGLHVDRVLDVLELASTGIQPPPTTLAESLRRLATGVFHYRDQPVILLDLDRLFTDYLRDPS</sequence>
<proteinExistence type="predicted"/>
<organism evidence="2 3">
    <name type="scientific">Thioalkalicoccus limnaeus</name>
    <dbReference type="NCBI Taxonomy" id="120681"/>
    <lineage>
        <taxon>Bacteria</taxon>
        <taxon>Pseudomonadati</taxon>
        <taxon>Pseudomonadota</taxon>
        <taxon>Gammaproteobacteria</taxon>
        <taxon>Chromatiales</taxon>
        <taxon>Chromatiaceae</taxon>
        <taxon>Thioalkalicoccus</taxon>
    </lineage>
</organism>
<dbReference type="PANTHER" id="PTHR22617">
    <property type="entry name" value="CHEMOTAXIS SENSOR HISTIDINE KINASE-RELATED"/>
    <property type="match status" value="1"/>
</dbReference>
<gene>
    <name evidence="2" type="ORF">ABC977_12355</name>
</gene>
<dbReference type="PROSITE" id="PS50851">
    <property type="entry name" value="CHEW"/>
    <property type="match status" value="1"/>
</dbReference>